<name>F0SM48_RUBBR</name>
<feature type="compositionally biased region" description="Basic and acidic residues" evidence="1">
    <location>
        <begin position="8"/>
        <end position="24"/>
    </location>
</feature>
<accession>F0SM48</accession>
<evidence type="ECO:0000313" key="2">
    <source>
        <dbReference type="EMBL" id="ADY61003.1"/>
    </source>
</evidence>
<dbReference type="Proteomes" id="UP000006860">
    <property type="component" value="Chromosome"/>
</dbReference>
<dbReference type="HOGENOM" id="CLU_3316389_0_0_0"/>
<gene>
    <name evidence="2" type="ordered locus">Plabr_3406</name>
</gene>
<keyword evidence="3" id="KW-1185">Reference proteome</keyword>
<proteinExistence type="predicted"/>
<dbReference type="STRING" id="756272.Plabr_3406"/>
<sequence>MPCWGIADNDKDRREGLPEFRDGSRPSAWKQECTNAIGC</sequence>
<feature type="region of interest" description="Disordered" evidence="1">
    <location>
        <begin position="1"/>
        <end position="26"/>
    </location>
</feature>
<reference evidence="3" key="1">
    <citation type="submission" date="2011-02" db="EMBL/GenBank/DDBJ databases">
        <title>The complete genome of Planctomyces brasiliensis DSM 5305.</title>
        <authorList>
            <person name="Lucas S."/>
            <person name="Copeland A."/>
            <person name="Lapidus A."/>
            <person name="Bruce D."/>
            <person name="Goodwin L."/>
            <person name="Pitluck S."/>
            <person name="Kyrpides N."/>
            <person name="Mavromatis K."/>
            <person name="Pagani I."/>
            <person name="Ivanova N."/>
            <person name="Ovchinnikova G."/>
            <person name="Lu M."/>
            <person name="Detter J.C."/>
            <person name="Han C."/>
            <person name="Land M."/>
            <person name="Hauser L."/>
            <person name="Markowitz V."/>
            <person name="Cheng J.-F."/>
            <person name="Hugenholtz P."/>
            <person name="Woyke T."/>
            <person name="Wu D."/>
            <person name="Tindall B."/>
            <person name="Pomrenke H.G."/>
            <person name="Brambilla E."/>
            <person name="Klenk H.-P."/>
            <person name="Eisen J.A."/>
        </authorList>
    </citation>
    <scope>NUCLEOTIDE SEQUENCE [LARGE SCALE GENOMIC DNA]</scope>
    <source>
        <strain evidence="3">ATCC 49424 / DSM 5305 / JCM 21570 / NBRC 103401 / IFAM 1448</strain>
    </source>
</reference>
<dbReference type="EMBL" id="CP002546">
    <property type="protein sequence ID" value="ADY61003.1"/>
    <property type="molecule type" value="Genomic_DNA"/>
</dbReference>
<evidence type="ECO:0000256" key="1">
    <source>
        <dbReference type="SAM" id="MobiDB-lite"/>
    </source>
</evidence>
<evidence type="ECO:0000313" key="3">
    <source>
        <dbReference type="Proteomes" id="UP000006860"/>
    </source>
</evidence>
<protein>
    <submittedName>
        <fullName evidence="2">Uncharacterized protein</fullName>
    </submittedName>
</protein>
<dbReference type="AlphaFoldDB" id="F0SM48"/>
<dbReference type="KEGG" id="pbs:Plabr_3406"/>
<organism evidence="2 3">
    <name type="scientific">Rubinisphaera brasiliensis (strain ATCC 49424 / DSM 5305 / JCM 21570 / IAM 15109 / NBRC 103401 / IFAM 1448)</name>
    <name type="common">Planctomyces brasiliensis</name>
    <dbReference type="NCBI Taxonomy" id="756272"/>
    <lineage>
        <taxon>Bacteria</taxon>
        <taxon>Pseudomonadati</taxon>
        <taxon>Planctomycetota</taxon>
        <taxon>Planctomycetia</taxon>
        <taxon>Planctomycetales</taxon>
        <taxon>Planctomycetaceae</taxon>
        <taxon>Rubinisphaera</taxon>
    </lineage>
</organism>